<dbReference type="Pfam" id="PF03938">
    <property type="entry name" value="OmpH"/>
    <property type="match status" value="1"/>
</dbReference>
<protein>
    <submittedName>
        <fullName evidence="4">OmpH family outer membrane protein</fullName>
    </submittedName>
</protein>
<reference evidence="4 5" key="1">
    <citation type="submission" date="2019-02" db="EMBL/GenBank/DDBJ databases">
        <title>Prokaryotic population dynamics and viral predation in marine succession experiment using metagenomics: the confinement effect.</title>
        <authorList>
            <person name="Haro-Moreno J.M."/>
            <person name="Rodriguez-Valera F."/>
            <person name="Lopez-Perez M."/>
        </authorList>
    </citation>
    <scope>NUCLEOTIDE SEQUENCE [LARGE SCALE GENOMIC DNA]</scope>
    <source>
        <strain evidence="4">MED-G170</strain>
    </source>
</reference>
<dbReference type="InterPro" id="IPR005632">
    <property type="entry name" value="Chaperone_Skp"/>
</dbReference>
<evidence type="ECO:0000313" key="4">
    <source>
        <dbReference type="EMBL" id="RZO20555.1"/>
    </source>
</evidence>
<evidence type="ECO:0000256" key="3">
    <source>
        <dbReference type="SAM" id="Coils"/>
    </source>
</evidence>
<dbReference type="PANTHER" id="PTHR35089">
    <property type="entry name" value="CHAPERONE PROTEIN SKP"/>
    <property type="match status" value="1"/>
</dbReference>
<dbReference type="SUPFAM" id="SSF111384">
    <property type="entry name" value="OmpH-like"/>
    <property type="match status" value="1"/>
</dbReference>
<comment type="caution">
    <text evidence="4">The sequence shown here is derived from an EMBL/GenBank/DDBJ whole genome shotgun (WGS) entry which is preliminary data.</text>
</comment>
<dbReference type="GO" id="GO:0051082">
    <property type="term" value="F:unfolded protein binding"/>
    <property type="evidence" value="ECO:0007669"/>
    <property type="project" value="InterPro"/>
</dbReference>
<dbReference type="SMART" id="SM00935">
    <property type="entry name" value="OmpH"/>
    <property type="match status" value="1"/>
</dbReference>
<accession>A0A520MH59</accession>
<dbReference type="GO" id="GO:0050821">
    <property type="term" value="P:protein stabilization"/>
    <property type="evidence" value="ECO:0007669"/>
    <property type="project" value="TreeGrafter"/>
</dbReference>
<keyword evidence="3" id="KW-0175">Coiled coil</keyword>
<keyword evidence="2" id="KW-0732">Signal</keyword>
<proteinExistence type="inferred from homology"/>
<gene>
    <name evidence="4" type="ORF">EVB03_04225</name>
</gene>
<dbReference type="GO" id="GO:0005829">
    <property type="term" value="C:cytosol"/>
    <property type="evidence" value="ECO:0007669"/>
    <property type="project" value="TreeGrafter"/>
</dbReference>
<evidence type="ECO:0000256" key="1">
    <source>
        <dbReference type="ARBA" id="ARBA00009091"/>
    </source>
</evidence>
<feature type="coiled-coil region" evidence="3">
    <location>
        <begin position="46"/>
        <end position="106"/>
    </location>
</feature>
<dbReference type="Gene3D" id="3.30.910.20">
    <property type="entry name" value="Skp domain"/>
    <property type="match status" value="1"/>
</dbReference>
<sequence>MSILSVAVYAEDKIAVIDIQRALFASDYAQNRVKESLETADFVALKAKAEGSAADLKAMSEEAEAKRLTWSAEQVAAHQKKMSYAKADYDLAVQKIQGEQKQLEQQIPQELAPQFQEALSQVVKEEGITILLRAESVIVAGPENNLTAKVVDRLNQITK</sequence>
<evidence type="ECO:0000256" key="2">
    <source>
        <dbReference type="ARBA" id="ARBA00022729"/>
    </source>
</evidence>
<organism evidence="4 5">
    <name type="scientific">SAR92 clade bacterium</name>
    <dbReference type="NCBI Taxonomy" id="2315479"/>
    <lineage>
        <taxon>Bacteria</taxon>
        <taxon>Pseudomonadati</taxon>
        <taxon>Pseudomonadota</taxon>
        <taxon>Gammaproteobacteria</taxon>
        <taxon>Cellvibrionales</taxon>
        <taxon>Porticoccaceae</taxon>
        <taxon>SAR92 clade</taxon>
    </lineage>
</organism>
<dbReference type="InterPro" id="IPR024930">
    <property type="entry name" value="Skp_dom_sf"/>
</dbReference>
<comment type="similarity">
    <text evidence="1">Belongs to the Skp family.</text>
</comment>
<dbReference type="EMBL" id="SHBP01000004">
    <property type="protein sequence ID" value="RZO20555.1"/>
    <property type="molecule type" value="Genomic_DNA"/>
</dbReference>
<dbReference type="PANTHER" id="PTHR35089:SF1">
    <property type="entry name" value="CHAPERONE PROTEIN SKP"/>
    <property type="match status" value="1"/>
</dbReference>
<dbReference type="Proteomes" id="UP000315889">
    <property type="component" value="Unassembled WGS sequence"/>
</dbReference>
<evidence type="ECO:0000313" key="5">
    <source>
        <dbReference type="Proteomes" id="UP000315889"/>
    </source>
</evidence>
<name>A0A520MH59_9GAMM</name>
<dbReference type="AlphaFoldDB" id="A0A520MH59"/>